<evidence type="ECO:0000259" key="1">
    <source>
        <dbReference type="Pfam" id="PF13590"/>
    </source>
</evidence>
<accession>A0ABW3JU98</accession>
<organism evidence="2 3">
    <name type="scientific">Tenacibaculum geojense</name>
    <dbReference type="NCBI Taxonomy" id="915352"/>
    <lineage>
        <taxon>Bacteria</taxon>
        <taxon>Pseudomonadati</taxon>
        <taxon>Bacteroidota</taxon>
        <taxon>Flavobacteriia</taxon>
        <taxon>Flavobacteriales</taxon>
        <taxon>Flavobacteriaceae</taxon>
        <taxon>Tenacibaculum</taxon>
    </lineage>
</organism>
<dbReference type="RefSeq" id="WP_386107126.1">
    <property type="nucleotide sequence ID" value="NZ_JBHTJR010000045.1"/>
</dbReference>
<dbReference type="PROSITE" id="PS51257">
    <property type="entry name" value="PROKAR_LIPOPROTEIN"/>
    <property type="match status" value="1"/>
</dbReference>
<dbReference type="Proteomes" id="UP001597062">
    <property type="component" value="Unassembled WGS sequence"/>
</dbReference>
<keyword evidence="3" id="KW-1185">Reference proteome</keyword>
<reference evidence="3" key="1">
    <citation type="journal article" date="2019" name="Int. J. Syst. Evol. Microbiol.">
        <title>The Global Catalogue of Microorganisms (GCM) 10K type strain sequencing project: providing services to taxonomists for standard genome sequencing and annotation.</title>
        <authorList>
            <consortium name="The Broad Institute Genomics Platform"/>
            <consortium name="The Broad Institute Genome Sequencing Center for Infectious Disease"/>
            <person name="Wu L."/>
            <person name="Ma J."/>
        </authorList>
    </citation>
    <scope>NUCLEOTIDE SEQUENCE [LARGE SCALE GENOMIC DNA]</scope>
    <source>
        <strain evidence="3">CCUG 60527</strain>
    </source>
</reference>
<protein>
    <submittedName>
        <fullName evidence="2">DUF4136 domain-containing protein</fullName>
    </submittedName>
</protein>
<gene>
    <name evidence="2" type="ORF">ACFQ1U_08060</name>
</gene>
<proteinExistence type="predicted"/>
<comment type="caution">
    <text evidence="2">The sequence shown here is derived from an EMBL/GenBank/DDBJ whole genome shotgun (WGS) entry which is preliminary data.</text>
</comment>
<evidence type="ECO:0000313" key="2">
    <source>
        <dbReference type="EMBL" id="MFD0993156.1"/>
    </source>
</evidence>
<dbReference type="Gene3D" id="3.30.160.670">
    <property type="match status" value="1"/>
</dbReference>
<evidence type="ECO:0000313" key="3">
    <source>
        <dbReference type="Proteomes" id="UP001597062"/>
    </source>
</evidence>
<dbReference type="EMBL" id="JBHTJR010000045">
    <property type="protein sequence ID" value="MFD0993156.1"/>
    <property type="molecule type" value="Genomic_DNA"/>
</dbReference>
<feature type="domain" description="DUF4136" evidence="1">
    <location>
        <begin position="20"/>
        <end position="170"/>
    </location>
</feature>
<dbReference type="Pfam" id="PF13590">
    <property type="entry name" value="DUF4136"/>
    <property type="match status" value="1"/>
</dbReference>
<dbReference type="InterPro" id="IPR025411">
    <property type="entry name" value="DUF4136"/>
</dbReference>
<name>A0ABW3JU98_9FLAO</name>
<sequence>MKRFLLLISILLVGCSSNKVVFDYDNSINFNNYKTFDFFEDAGEGLSELDIKRIKSELTEQLLVKGISQKENPDFYINFLANTKEEPSRNSIGIGLGSGGSNVGFGVSGGIPIERNKLVQELTVNFVKNENNDLIWQSIAKGVLKEQTTPDERDDYYKKIITEVIKGYPPKK</sequence>